<sequence>MKSDNKSLANEISSVVLGKLHGLNAKSAKKLVKAVDEASKDIVKKFAKLQKDEADVQEKDAKKALKKAAEKAKKVAKAKEKATEKAALDAKIAIVTNDRAEETPKVVAPKATSAKKTAETAKVATAEETKA</sequence>
<evidence type="ECO:0000313" key="3">
    <source>
        <dbReference type="EMBL" id="PWK24442.1"/>
    </source>
</evidence>
<reference evidence="3 4" key="1">
    <citation type="submission" date="2018-05" db="EMBL/GenBank/DDBJ databases">
        <title>Genomic Encyclopedia of Archaeal and Bacterial Type Strains, Phase II (KMG-II): from individual species to whole genera.</title>
        <authorList>
            <person name="Goeker M."/>
        </authorList>
    </citation>
    <scope>NUCLEOTIDE SEQUENCE [LARGE SCALE GENOMIC DNA]</scope>
    <source>
        <strain evidence="3 4">DSM 22214</strain>
    </source>
</reference>
<evidence type="ECO:0000256" key="1">
    <source>
        <dbReference type="SAM" id="Coils"/>
    </source>
</evidence>
<gene>
    <name evidence="3" type="ORF">LV89_02955</name>
</gene>
<dbReference type="EMBL" id="QGGO01000015">
    <property type="protein sequence ID" value="PWK24442.1"/>
    <property type="molecule type" value="Genomic_DNA"/>
</dbReference>
<dbReference type="Proteomes" id="UP000245489">
    <property type="component" value="Unassembled WGS sequence"/>
</dbReference>
<feature type="region of interest" description="Disordered" evidence="2">
    <location>
        <begin position="106"/>
        <end position="131"/>
    </location>
</feature>
<protein>
    <submittedName>
        <fullName evidence="3">Uncharacterized protein</fullName>
    </submittedName>
</protein>
<accession>A0A316E4G3</accession>
<dbReference type="AlphaFoldDB" id="A0A316E4G3"/>
<name>A0A316E4G3_9BACT</name>
<organism evidence="3 4">
    <name type="scientific">Arcicella aurantiaca</name>
    <dbReference type="NCBI Taxonomy" id="591202"/>
    <lineage>
        <taxon>Bacteria</taxon>
        <taxon>Pseudomonadati</taxon>
        <taxon>Bacteroidota</taxon>
        <taxon>Cytophagia</taxon>
        <taxon>Cytophagales</taxon>
        <taxon>Flectobacillaceae</taxon>
        <taxon>Arcicella</taxon>
    </lineage>
</organism>
<evidence type="ECO:0000256" key="2">
    <source>
        <dbReference type="SAM" id="MobiDB-lite"/>
    </source>
</evidence>
<feature type="coiled-coil region" evidence="1">
    <location>
        <begin position="51"/>
        <end position="85"/>
    </location>
</feature>
<comment type="caution">
    <text evidence="3">The sequence shown here is derived from an EMBL/GenBank/DDBJ whole genome shotgun (WGS) entry which is preliminary data.</text>
</comment>
<dbReference type="OrthoDB" id="966192at2"/>
<keyword evidence="1" id="KW-0175">Coiled coil</keyword>
<feature type="compositionally biased region" description="Low complexity" evidence="2">
    <location>
        <begin position="106"/>
        <end position="124"/>
    </location>
</feature>
<keyword evidence="4" id="KW-1185">Reference proteome</keyword>
<evidence type="ECO:0000313" key="4">
    <source>
        <dbReference type="Proteomes" id="UP000245489"/>
    </source>
</evidence>
<dbReference type="RefSeq" id="WP_109743671.1">
    <property type="nucleotide sequence ID" value="NZ_QGGO01000015.1"/>
</dbReference>
<proteinExistence type="predicted"/>